<accession>A0ABR5EIY4</accession>
<sequence length="73" mass="8671">MMKQLITYLKENLAADELILGTDDVSGNVEFYEKCGFEITHIISNYFVENYDQPIFEGKQQLKYKIYLRKKLK</sequence>
<organism evidence="1 2">
    <name type="scientific">Lactococcus lactis subsp. cremoris</name>
    <name type="common">Streptococcus cremoris</name>
    <dbReference type="NCBI Taxonomy" id="1359"/>
    <lineage>
        <taxon>Bacteria</taxon>
        <taxon>Bacillati</taxon>
        <taxon>Bacillota</taxon>
        <taxon>Bacilli</taxon>
        <taxon>Lactobacillales</taxon>
        <taxon>Streptococcaceae</taxon>
        <taxon>Lactococcus</taxon>
    </lineage>
</organism>
<gene>
    <name evidence="1" type="ORF">VN93_0457</name>
</gene>
<evidence type="ECO:0000313" key="2">
    <source>
        <dbReference type="Proteomes" id="UP000034513"/>
    </source>
</evidence>
<dbReference type="RefSeq" id="WP_242933838.1">
    <property type="nucleotide sequence ID" value="NZ_LAVW01000066.1"/>
</dbReference>
<dbReference type="Gene3D" id="3.40.630.30">
    <property type="match status" value="1"/>
</dbReference>
<protein>
    <submittedName>
        <fullName evidence="1">Acetyltransferase</fullName>
    </submittedName>
</protein>
<dbReference type="EMBL" id="LAVW01000066">
    <property type="protein sequence ID" value="KKW74540.1"/>
    <property type="molecule type" value="Genomic_DNA"/>
</dbReference>
<name>A0ABR5EIY4_LACLC</name>
<dbReference type="InterPro" id="IPR016181">
    <property type="entry name" value="Acyl_CoA_acyltransferase"/>
</dbReference>
<proteinExistence type="predicted"/>
<reference evidence="1 2" key="1">
    <citation type="submission" date="2015-04" db="EMBL/GenBank/DDBJ databases">
        <title>Evaluation of non-dairy Lactococcus lactis with potential dairy applications reveals extensive phenotype-genotype disparity.</title>
        <authorList>
            <person name="Cavanagh D."/>
            <person name="Casey A."/>
            <person name="Altermann E."/>
            <person name="Cotter P."/>
            <person name="Fitzgerald G.F."/>
            <person name="McAuliffe O."/>
        </authorList>
    </citation>
    <scope>NUCLEOTIDE SEQUENCE [LARGE SCALE GENOMIC DNA]</scope>
    <source>
        <strain evidence="1 2">DPC6856</strain>
    </source>
</reference>
<keyword evidence="2" id="KW-1185">Reference proteome</keyword>
<comment type="caution">
    <text evidence="1">The sequence shown here is derived from an EMBL/GenBank/DDBJ whole genome shotgun (WGS) entry which is preliminary data.</text>
</comment>
<dbReference type="Proteomes" id="UP000034513">
    <property type="component" value="Unassembled WGS sequence"/>
</dbReference>
<evidence type="ECO:0000313" key="1">
    <source>
        <dbReference type="EMBL" id="KKW74540.1"/>
    </source>
</evidence>
<dbReference type="SUPFAM" id="SSF55729">
    <property type="entry name" value="Acyl-CoA N-acyltransferases (Nat)"/>
    <property type="match status" value="1"/>
</dbReference>